<dbReference type="SMART" id="SM00646">
    <property type="entry name" value="Ami_3"/>
    <property type="match status" value="1"/>
</dbReference>
<dbReference type="InterPro" id="IPR002508">
    <property type="entry name" value="MurNAc-LAA_cat"/>
</dbReference>
<dbReference type="GO" id="GO:0009253">
    <property type="term" value="P:peptidoglycan catabolic process"/>
    <property type="evidence" value="ECO:0007669"/>
    <property type="project" value="InterPro"/>
</dbReference>
<keyword evidence="1" id="KW-0378">Hydrolase</keyword>
<feature type="domain" description="MurNAc-LAA" evidence="2">
    <location>
        <begin position="74"/>
        <end position="183"/>
    </location>
</feature>
<dbReference type="GO" id="GO:0030288">
    <property type="term" value="C:outer membrane-bounded periplasmic space"/>
    <property type="evidence" value="ECO:0007669"/>
    <property type="project" value="TreeGrafter"/>
</dbReference>
<dbReference type="OrthoDB" id="9772024at2"/>
<dbReference type="Pfam" id="PF01520">
    <property type="entry name" value="Amidase_3"/>
    <property type="match status" value="1"/>
</dbReference>
<gene>
    <name evidence="3" type="ORF">SAMN04489757_1732</name>
</gene>
<sequence>MAIKIFIDQGHNPRGAVNAGAEANGVNEGEVNYNVGIYLAQMLNNDPRFEARTSRISPEQVLGTSNATSLAERVRMANEWPADYFISIHCNSNPNPAVNGTEVYVLELYSQSYVFGEFVLNGVVDYVGTNNNGLRVNSSLFVLRRTNMPSILVELGYLTNYEDAVKLRDRQYDFAYGIYRGILNYFGFEPI</sequence>
<dbReference type="EMBL" id="FOWD01000073">
    <property type="protein sequence ID" value="SFO69238.1"/>
    <property type="molecule type" value="Genomic_DNA"/>
</dbReference>
<keyword evidence="4" id="KW-1185">Reference proteome</keyword>
<dbReference type="InterPro" id="IPR050695">
    <property type="entry name" value="N-acetylmuramoyl_amidase_3"/>
</dbReference>
<dbReference type="STRING" id="1527.SAMN04489757_1732"/>
<proteinExistence type="predicted"/>
<dbReference type="CDD" id="cd02696">
    <property type="entry name" value="MurNAc-LAA"/>
    <property type="match status" value="1"/>
</dbReference>
<dbReference type="AlphaFoldDB" id="A0A1I5J8U0"/>
<reference evidence="3 4" key="1">
    <citation type="submission" date="2016-10" db="EMBL/GenBank/DDBJ databases">
        <authorList>
            <person name="de Groot N.N."/>
        </authorList>
    </citation>
    <scope>NUCLEOTIDE SEQUENCE [LARGE SCALE GENOMIC DNA]</scope>
    <source>
        <strain evidence="3 4">DSM 1283</strain>
    </source>
</reference>
<dbReference type="Gene3D" id="3.40.630.40">
    <property type="entry name" value="Zn-dependent exopeptidases"/>
    <property type="match status" value="1"/>
</dbReference>
<protein>
    <submittedName>
        <fullName evidence="3">N-acetylmuramoyl-L-alanine amidase</fullName>
    </submittedName>
</protein>
<dbReference type="GO" id="GO:0008745">
    <property type="term" value="F:N-acetylmuramoyl-L-alanine amidase activity"/>
    <property type="evidence" value="ECO:0007669"/>
    <property type="project" value="InterPro"/>
</dbReference>
<organism evidence="3 4">
    <name type="scientific">Anaerocolumna aminovalerica</name>
    <dbReference type="NCBI Taxonomy" id="1527"/>
    <lineage>
        <taxon>Bacteria</taxon>
        <taxon>Bacillati</taxon>
        <taxon>Bacillota</taxon>
        <taxon>Clostridia</taxon>
        <taxon>Lachnospirales</taxon>
        <taxon>Lachnospiraceae</taxon>
        <taxon>Anaerocolumna</taxon>
    </lineage>
</organism>
<accession>A0A1I5J8U0</accession>
<evidence type="ECO:0000313" key="3">
    <source>
        <dbReference type="EMBL" id="SFO69238.1"/>
    </source>
</evidence>
<dbReference type="RefSeq" id="WP_091689398.1">
    <property type="nucleotide sequence ID" value="NZ_BAABFM010000018.1"/>
</dbReference>
<name>A0A1I5J8U0_9FIRM</name>
<evidence type="ECO:0000313" key="4">
    <source>
        <dbReference type="Proteomes" id="UP000198806"/>
    </source>
</evidence>
<dbReference type="SUPFAM" id="SSF53187">
    <property type="entry name" value="Zn-dependent exopeptidases"/>
    <property type="match status" value="1"/>
</dbReference>
<dbReference type="PANTHER" id="PTHR30404:SF0">
    <property type="entry name" value="N-ACETYLMURAMOYL-L-ALANINE AMIDASE AMIC"/>
    <property type="match status" value="1"/>
</dbReference>
<evidence type="ECO:0000256" key="1">
    <source>
        <dbReference type="ARBA" id="ARBA00022801"/>
    </source>
</evidence>
<dbReference type="Proteomes" id="UP000198806">
    <property type="component" value="Unassembled WGS sequence"/>
</dbReference>
<dbReference type="PANTHER" id="PTHR30404">
    <property type="entry name" value="N-ACETYLMURAMOYL-L-ALANINE AMIDASE"/>
    <property type="match status" value="1"/>
</dbReference>
<evidence type="ECO:0000259" key="2">
    <source>
        <dbReference type="SMART" id="SM00646"/>
    </source>
</evidence>